<evidence type="ECO:0000256" key="2">
    <source>
        <dbReference type="ARBA" id="ARBA00023315"/>
    </source>
</evidence>
<comment type="caution">
    <text evidence="4">The sequence shown here is derived from an EMBL/GenBank/DDBJ whole genome shotgun (WGS) entry which is preliminary data.</text>
</comment>
<proteinExistence type="predicted"/>
<dbReference type="RefSeq" id="WP_191162389.1">
    <property type="nucleotide sequence ID" value="NZ_JACXAI010000051.1"/>
</dbReference>
<name>A0A926NMF8_9BACI</name>
<evidence type="ECO:0000313" key="4">
    <source>
        <dbReference type="EMBL" id="MBD1383323.1"/>
    </source>
</evidence>
<dbReference type="Pfam" id="PF00583">
    <property type="entry name" value="Acetyltransf_1"/>
    <property type="match status" value="1"/>
</dbReference>
<evidence type="ECO:0000259" key="3">
    <source>
        <dbReference type="PROSITE" id="PS51186"/>
    </source>
</evidence>
<dbReference type="InterPro" id="IPR050680">
    <property type="entry name" value="YpeA/RimI_acetyltransf"/>
</dbReference>
<dbReference type="PANTHER" id="PTHR43420">
    <property type="entry name" value="ACETYLTRANSFERASE"/>
    <property type="match status" value="1"/>
</dbReference>
<dbReference type="AlphaFoldDB" id="A0A926NMF8"/>
<evidence type="ECO:0000256" key="1">
    <source>
        <dbReference type="ARBA" id="ARBA00022679"/>
    </source>
</evidence>
<dbReference type="InterPro" id="IPR016181">
    <property type="entry name" value="Acyl_CoA_acyltransferase"/>
</dbReference>
<organism evidence="4 5">
    <name type="scientific">Metabacillus arenae</name>
    <dbReference type="NCBI Taxonomy" id="2771434"/>
    <lineage>
        <taxon>Bacteria</taxon>
        <taxon>Bacillati</taxon>
        <taxon>Bacillota</taxon>
        <taxon>Bacilli</taxon>
        <taxon>Bacillales</taxon>
        <taxon>Bacillaceae</taxon>
        <taxon>Metabacillus</taxon>
    </lineage>
</organism>
<reference evidence="4" key="1">
    <citation type="submission" date="2020-09" db="EMBL/GenBank/DDBJ databases">
        <title>A novel bacterium of genus Bacillus, isolated from South China Sea.</title>
        <authorList>
            <person name="Huang H."/>
            <person name="Mo K."/>
            <person name="Hu Y."/>
        </authorList>
    </citation>
    <scope>NUCLEOTIDE SEQUENCE</scope>
    <source>
        <strain evidence="4">IB182487</strain>
    </source>
</reference>
<feature type="domain" description="N-acetyltransferase" evidence="3">
    <location>
        <begin position="4"/>
        <end position="164"/>
    </location>
</feature>
<dbReference type="GO" id="GO:0016747">
    <property type="term" value="F:acyltransferase activity, transferring groups other than amino-acyl groups"/>
    <property type="evidence" value="ECO:0007669"/>
    <property type="project" value="InterPro"/>
</dbReference>
<dbReference type="Proteomes" id="UP000626844">
    <property type="component" value="Unassembled WGS sequence"/>
</dbReference>
<dbReference type="SUPFAM" id="SSF55729">
    <property type="entry name" value="Acyl-CoA N-acyltransferases (Nat)"/>
    <property type="match status" value="1"/>
</dbReference>
<evidence type="ECO:0000313" key="5">
    <source>
        <dbReference type="Proteomes" id="UP000626844"/>
    </source>
</evidence>
<gene>
    <name evidence="4" type="ORF">IC621_24360</name>
</gene>
<keyword evidence="5" id="KW-1185">Reference proteome</keyword>
<dbReference type="EMBL" id="JACXAI010000051">
    <property type="protein sequence ID" value="MBD1383323.1"/>
    <property type="molecule type" value="Genomic_DNA"/>
</dbReference>
<dbReference type="CDD" id="cd04301">
    <property type="entry name" value="NAT_SF"/>
    <property type="match status" value="1"/>
</dbReference>
<accession>A0A926NMF8</accession>
<sequence length="165" mass="18408">MANYKIRPGTEQDINFLWEMLYQAIFVPEGEERPSREVLNDTKIKMYLDGWGKEGDIAFIAADSSENSVGAIWMRQFNDTTKTYGYIDQNTPVISGLAVLPQYRGQGIGTLLMNRLINKARDAGYLSLSLSVDPANPAMNLYEKKGFVKAGIAGTSWDMKATLNI</sequence>
<dbReference type="InterPro" id="IPR000182">
    <property type="entry name" value="GNAT_dom"/>
</dbReference>
<dbReference type="Gene3D" id="3.40.630.30">
    <property type="match status" value="1"/>
</dbReference>
<dbReference type="PANTHER" id="PTHR43420:SF47">
    <property type="entry name" value="N-ACETYLTRANSFERASE DOMAIN-CONTAINING PROTEIN"/>
    <property type="match status" value="1"/>
</dbReference>
<keyword evidence="2" id="KW-0012">Acyltransferase</keyword>
<protein>
    <submittedName>
        <fullName evidence="4">GNAT family N-acetyltransferase</fullName>
    </submittedName>
</protein>
<keyword evidence="1" id="KW-0808">Transferase</keyword>
<dbReference type="PROSITE" id="PS51186">
    <property type="entry name" value="GNAT"/>
    <property type="match status" value="1"/>
</dbReference>